<dbReference type="SMART" id="SM00343">
    <property type="entry name" value="ZnF_C2HC"/>
    <property type="match status" value="3"/>
</dbReference>
<keyword evidence="1" id="KW-0863">Zinc-finger</keyword>
<dbReference type="Bgee" id="ENSLACG00000002605">
    <property type="expression patterns" value="Expressed in muscle tissue"/>
</dbReference>
<dbReference type="STRING" id="7897.ENSLACP00000002914"/>
<feature type="region of interest" description="Disordered" evidence="2">
    <location>
        <begin position="369"/>
        <end position="400"/>
    </location>
</feature>
<dbReference type="SUPFAM" id="SSF57756">
    <property type="entry name" value="Retrovirus zinc finger-like domains"/>
    <property type="match status" value="1"/>
</dbReference>
<proteinExistence type="predicted"/>
<evidence type="ECO:0000313" key="5">
    <source>
        <dbReference type="Proteomes" id="UP000008672"/>
    </source>
</evidence>
<dbReference type="InParanoid" id="H2ZZU3"/>
<name>H2ZZU3_LATCH</name>
<dbReference type="InterPro" id="IPR036875">
    <property type="entry name" value="Znf_CCHC_sf"/>
</dbReference>
<dbReference type="GO" id="GO:0002218">
    <property type="term" value="P:activation of innate immune response"/>
    <property type="evidence" value="ECO:0007669"/>
    <property type="project" value="InterPro"/>
</dbReference>
<protein>
    <recommendedName>
        <fullName evidence="3">CCHC-type domain-containing protein</fullName>
    </recommendedName>
</protein>
<dbReference type="Pfam" id="PF23058">
    <property type="entry name" value="RBD_ZCCHC3_2nd"/>
    <property type="match status" value="1"/>
</dbReference>
<dbReference type="FunCoup" id="H2ZZU3">
    <property type="interactions" value="577"/>
</dbReference>
<organism evidence="4 5">
    <name type="scientific">Latimeria chalumnae</name>
    <name type="common">Coelacanth</name>
    <dbReference type="NCBI Taxonomy" id="7897"/>
    <lineage>
        <taxon>Eukaryota</taxon>
        <taxon>Metazoa</taxon>
        <taxon>Chordata</taxon>
        <taxon>Craniata</taxon>
        <taxon>Vertebrata</taxon>
        <taxon>Euteleostomi</taxon>
        <taxon>Coelacanthiformes</taxon>
        <taxon>Coelacanthidae</taxon>
        <taxon>Latimeria</taxon>
    </lineage>
</organism>
<keyword evidence="1" id="KW-0479">Metal-binding</keyword>
<dbReference type="Gene3D" id="4.10.60.10">
    <property type="entry name" value="Zinc finger, CCHC-type"/>
    <property type="match status" value="1"/>
</dbReference>
<reference evidence="5" key="1">
    <citation type="submission" date="2011-08" db="EMBL/GenBank/DDBJ databases">
        <title>The draft genome of Latimeria chalumnae.</title>
        <authorList>
            <person name="Di Palma F."/>
            <person name="Alfoldi J."/>
            <person name="Johnson J."/>
            <person name="Berlin A."/>
            <person name="Gnerre S."/>
            <person name="Jaffe D."/>
            <person name="MacCallum I."/>
            <person name="Young S."/>
            <person name="Walker B.J."/>
            <person name="Lander E."/>
            <person name="Lindblad-Toh K."/>
        </authorList>
    </citation>
    <scope>NUCLEOTIDE SEQUENCE [LARGE SCALE GENOMIC DNA]</scope>
    <source>
        <strain evidence="5">Wild caught</strain>
    </source>
</reference>
<dbReference type="InterPro" id="IPR001878">
    <property type="entry name" value="Znf_CCHC"/>
</dbReference>
<dbReference type="InterPro" id="IPR057810">
    <property type="entry name" value="RBD_ZCCHC3_1st"/>
</dbReference>
<accession>H2ZZU3</accession>
<feature type="compositionally biased region" description="Pro residues" evidence="2">
    <location>
        <begin position="369"/>
        <end position="381"/>
    </location>
</feature>
<feature type="domain" description="CCHC-type" evidence="3">
    <location>
        <begin position="204"/>
        <end position="220"/>
    </location>
</feature>
<evidence type="ECO:0000256" key="1">
    <source>
        <dbReference type="PROSITE-ProRule" id="PRU00047"/>
    </source>
</evidence>
<dbReference type="EMBL" id="AFYH01253177">
    <property type="status" value="NOT_ANNOTATED_CDS"/>
    <property type="molecule type" value="Genomic_DNA"/>
</dbReference>
<dbReference type="InterPro" id="IPR057811">
    <property type="entry name" value="RBD_ZCCHC3_2nd"/>
</dbReference>
<keyword evidence="5" id="KW-1185">Reference proteome</keyword>
<keyword evidence="1" id="KW-0862">Zinc</keyword>
<dbReference type="PANTHER" id="PTHR22639">
    <property type="entry name" value="GAG-RELATED PROTEIN"/>
    <property type="match status" value="1"/>
</dbReference>
<evidence type="ECO:0000259" key="3">
    <source>
        <dbReference type="PROSITE" id="PS50158"/>
    </source>
</evidence>
<dbReference type="GO" id="GO:0003723">
    <property type="term" value="F:RNA binding"/>
    <property type="evidence" value="ECO:0007669"/>
    <property type="project" value="InterPro"/>
</dbReference>
<sequence length="400" mass="45376">LRNKQTYQSYANYSDHRRRNVVRLVYTGTIVPNSDEVGRNLIIDSLRFTTFHVFTFIHIGGTRDFDISFHNFSYLDLFWERYEQVKHLPEWQNFEIIKISQNAIRNITILFKNESVPATDIRYWLERNCKVVGDLIPIYDSNKLWIGGYKIKIQLRSEGNNLIHLPNIINIGRDRGFIFYPGQPQACHRCGNRTHLSSSCTKQRCNKCGQLGHTTITCPNEIVCNLCDSQGHSYLNCPRSVNNSLPEALLTAFTPEEMMDIEAECHSDRPLPQEPLPPEEKMAVSTVTRGKATGMEQLTDSVLLSFLEKKLESCVNSLPTATATEGILVPEVPMGQLNSSEPSQDKVPSPLVLEPIQGAPWGEVNLPIFEPPSPLLDPIPGPSEEHPQVHRSQRGRQETQ</sequence>
<reference evidence="4" key="3">
    <citation type="submission" date="2025-09" db="UniProtKB">
        <authorList>
            <consortium name="Ensembl"/>
        </authorList>
    </citation>
    <scope>IDENTIFICATION</scope>
</reference>
<dbReference type="Pfam" id="PF23057">
    <property type="entry name" value="RBD_ZCCHC3_1st"/>
    <property type="match status" value="1"/>
</dbReference>
<dbReference type="Ensembl" id="ENSLACT00000002938.1">
    <property type="protein sequence ID" value="ENSLACP00000002914.1"/>
    <property type="gene ID" value="ENSLACG00000002605.1"/>
</dbReference>
<reference evidence="4" key="2">
    <citation type="submission" date="2025-08" db="UniProtKB">
        <authorList>
            <consortium name="Ensembl"/>
        </authorList>
    </citation>
    <scope>IDENTIFICATION</scope>
</reference>
<dbReference type="GO" id="GO:0003690">
    <property type="term" value="F:double-stranded DNA binding"/>
    <property type="evidence" value="ECO:0007669"/>
    <property type="project" value="InterPro"/>
</dbReference>
<dbReference type="GO" id="GO:0008270">
    <property type="term" value="F:zinc ion binding"/>
    <property type="evidence" value="ECO:0007669"/>
    <property type="project" value="UniProtKB-KW"/>
</dbReference>
<evidence type="ECO:0000256" key="2">
    <source>
        <dbReference type="SAM" id="MobiDB-lite"/>
    </source>
</evidence>
<evidence type="ECO:0000313" key="4">
    <source>
        <dbReference type="Ensembl" id="ENSLACP00000002914.1"/>
    </source>
</evidence>
<dbReference type="eggNOG" id="KOG4400">
    <property type="taxonomic scope" value="Eukaryota"/>
</dbReference>
<dbReference type="AlphaFoldDB" id="H2ZZU3"/>
<dbReference type="InterPro" id="IPR042509">
    <property type="entry name" value="ZCCHC3"/>
</dbReference>
<dbReference type="PANTHER" id="PTHR22639:SF4">
    <property type="entry name" value="ZINC FINGER CCHC DOMAIN-CONTAINING PROTEIN 3"/>
    <property type="match status" value="1"/>
</dbReference>
<dbReference type="Proteomes" id="UP000008672">
    <property type="component" value="Unassembled WGS sequence"/>
</dbReference>
<dbReference type="HOGENOM" id="CLU_689915_0_0_1"/>
<dbReference type="PROSITE" id="PS50158">
    <property type="entry name" value="ZF_CCHC"/>
    <property type="match status" value="1"/>
</dbReference>
<dbReference type="GeneTree" id="ENSGT00530000063983"/>